<evidence type="ECO:0008006" key="3">
    <source>
        <dbReference type="Google" id="ProtNLM"/>
    </source>
</evidence>
<dbReference type="Gene3D" id="3.40.30.10">
    <property type="entry name" value="Glutaredoxin"/>
    <property type="match status" value="1"/>
</dbReference>
<sequence length="165" mass="18604">MEVVVNGRKLELQKKERHIGGEAPAARVKMLNGETKVIGMMADKVQCMITLSNSYDLNGSLLEVINKHKEKANIYVVSSSELENSYDDSMCAYDFKDFSLKYGVNIDDTTCAKSVFIINKDGEIVYKEVLDDLVSEFNLQVLDKELESAISFKKKGHTHENWMGV</sequence>
<organism evidence="1 2">
    <name type="scientific">Sulfurimonas marina</name>
    <dbReference type="NCBI Taxonomy" id="2590551"/>
    <lineage>
        <taxon>Bacteria</taxon>
        <taxon>Pseudomonadati</taxon>
        <taxon>Campylobacterota</taxon>
        <taxon>Epsilonproteobacteria</taxon>
        <taxon>Campylobacterales</taxon>
        <taxon>Sulfurimonadaceae</taxon>
        <taxon>Sulfurimonas</taxon>
    </lineage>
</organism>
<keyword evidence="2" id="KW-1185">Reference proteome</keyword>
<dbReference type="Proteomes" id="UP000593910">
    <property type="component" value="Chromosome"/>
</dbReference>
<dbReference type="EMBL" id="CP041165">
    <property type="protein sequence ID" value="QOP40757.1"/>
    <property type="molecule type" value="Genomic_DNA"/>
</dbReference>
<dbReference type="KEGG" id="smax:FJR03_02975"/>
<dbReference type="AlphaFoldDB" id="A0A7M1ATL4"/>
<protein>
    <recommendedName>
        <fullName evidence="3">Redoxin domain-containing protein</fullName>
    </recommendedName>
</protein>
<evidence type="ECO:0000313" key="2">
    <source>
        <dbReference type="Proteomes" id="UP000593910"/>
    </source>
</evidence>
<reference evidence="1 2" key="1">
    <citation type="submission" date="2019-06" db="EMBL/GenBank/DDBJ databases">
        <title>Sulfurimonas gotlandica sp. nov., a chemoautotrophic and psychrotolerant epsilonproteobacterium isolated from a pelagic redoxcline, and an emended description of the genus Sulfurimonas.</title>
        <authorList>
            <person name="Wang S."/>
            <person name="Jiang L."/>
            <person name="Shao Z."/>
        </authorList>
    </citation>
    <scope>NUCLEOTIDE SEQUENCE [LARGE SCALE GENOMIC DNA]</scope>
    <source>
        <strain evidence="1 2">B2</strain>
    </source>
</reference>
<evidence type="ECO:0000313" key="1">
    <source>
        <dbReference type="EMBL" id="QOP40757.1"/>
    </source>
</evidence>
<dbReference type="RefSeq" id="WP_193114179.1">
    <property type="nucleotide sequence ID" value="NZ_CP041165.1"/>
</dbReference>
<name>A0A7M1ATL4_9BACT</name>
<proteinExistence type="predicted"/>
<accession>A0A7M1ATL4</accession>
<gene>
    <name evidence="1" type="ORF">FJR03_02975</name>
</gene>